<sequence length="41" mass="4427">MLDEPPLIVRILVLAGNMDAFLSVVRFEPDVLATTASVALE</sequence>
<gene>
    <name evidence="1" type="ORF">SFMTTN_1414</name>
</gene>
<dbReference type="AlphaFoldDB" id="A0A401JDD8"/>
<keyword evidence="2" id="KW-1185">Reference proteome</keyword>
<proteinExistence type="predicted"/>
<protein>
    <submittedName>
        <fullName evidence="1">Uncharacterized protein</fullName>
    </submittedName>
</protein>
<dbReference type="EMBL" id="BGOW01000013">
    <property type="protein sequence ID" value="GBL45604.1"/>
    <property type="molecule type" value="Genomic_DNA"/>
</dbReference>
<name>A0A401JDD8_9PROT</name>
<comment type="caution">
    <text evidence="1">The sequence shown here is derived from an EMBL/GenBank/DDBJ whole genome shotgun (WGS) entry which is preliminary data.</text>
</comment>
<evidence type="ECO:0000313" key="1">
    <source>
        <dbReference type="EMBL" id="GBL45604.1"/>
    </source>
</evidence>
<organism evidence="1 2">
    <name type="scientific">Sulfuriferula multivorans</name>
    <dbReference type="NCBI Taxonomy" id="1559896"/>
    <lineage>
        <taxon>Bacteria</taxon>
        <taxon>Pseudomonadati</taxon>
        <taxon>Pseudomonadota</taxon>
        <taxon>Betaproteobacteria</taxon>
        <taxon>Nitrosomonadales</taxon>
        <taxon>Sulfuricellaceae</taxon>
        <taxon>Sulfuriferula</taxon>
    </lineage>
</organism>
<evidence type="ECO:0000313" key="2">
    <source>
        <dbReference type="Proteomes" id="UP000286806"/>
    </source>
</evidence>
<accession>A0A401JDD8</accession>
<reference evidence="1 2" key="1">
    <citation type="journal article" date="2019" name="Front. Microbiol.">
        <title>Genomes of Neutrophilic Sulfur-Oxidizing Chemolithoautotrophs Representing 9 Proteobacterial Species From 8 Genera.</title>
        <authorList>
            <person name="Watanabe T."/>
            <person name="Kojima H."/>
            <person name="Umezawa K."/>
            <person name="Hori C."/>
            <person name="Takasuka T.E."/>
            <person name="Kato Y."/>
            <person name="Fukui M."/>
        </authorList>
    </citation>
    <scope>NUCLEOTIDE SEQUENCE [LARGE SCALE GENOMIC DNA]</scope>
    <source>
        <strain evidence="1 2">TTN</strain>
    </source>
</reference>
<dbReference type="Proteomes" id="UP000286806">
    <property type="component" value="Unassembled WGS sequence"/>
</dbReference>